<comment type="similarity">
    <text evidence="1">Belongs to the short-chain dehydrogenases/reductases (SDR) family.</text>
</comment>
<proteinExistence type="inferred from homology"/>
<comment type="caution">
    <text evidence="3">The sequence shown here is derived from an EMBL/GenBank/DDBJ whole genome shotgun (WGS) entry which is preliminary data.</text>
</comment>
<accession>A0AAD6D2V5</accession>
<reference evidence="3 4" key="1">
    <citation type="journal article" date="2023" name="IMA Fungus">
        <title>Comparative genomic study of the Penicillium genus elucidates a diverse pangenome and 15 lateral gene transfer events.</title>
        <authorList>
            <person name="Petersen C."/>
            <person name="Sorensen T."/>
            <person name="Nielsen M.R."/>
            <person name="Sondergaard T.E."/>
            <person name="Sorensen J.L."/>
            <person name="Fitzpatrick D.A."/>
            <person name="Frisvad J.C."/>
            <person name="Nielsen K.L."/>
        </authorList>
    </citation>
    <scope>NUCLEOTIDE SEQUENCE [LARGE SCALE GENOMIC DNA]</scope>
    <source>
        <strain evidence="3 4">IBT 35679</strain>
    </source>
</reference>
<keyword evidence="4" id="KW-1185">Reference proteome</keyword>
<evidence type="ECO:0000313" key="4">
    <source>
        <dbReference type="Proteomes" id="UP001220324"/>
    </source>
</evidence>
<dbReference type="Proteomes" id="UP001220324">
    <property type="component" value="Unassembled WGS sequence"/>
</dbReference>
<gene>
    <name evidence="3" type="ORF">N7494_004526</name>
</gene>
<dbReference type="Gene3D" id="3.40.50.720">
    <property type="entry name" value="NAD(P)-binding Rossmann-like Domain"/>
    <property type="match status" value="1"/>
</dbReference>
<dbReference type="InterPro" id="IPR002347">
    <property type="entry name" value="SDR_fam"/>
</dbReference>
<dbReference type="SUPFAM" id="SSF51735">
    <property type="entry name" value="NAD(P)-binding Rossmann-fold domains"/>
    <property type="match status" value="1"/>
</dbReference>
<organism evidence="3 4">
    <name type="scientific">Penicillium frequentans</name>
    <dbReference type="NCBI Taxonomy" id="3151616"/>
    <lineage>
        <taxon>Eukaryota</taxon>
        <taxon>Fungi</taxon>
        <taxon>Dikarya</taxon>
        <taxon>Ascomycota</taxon>
        <taxon>Pezizomycotina</taxon>
        <taxon>Eurotiomycetes</taxon>
        <taxon>Eurotiomycetidae</taxon>
        <taxon>Eurotiales</taxon>
        <taxon>Aspergillaceae</taxon>
        <taxon>Penicillium</taxon>
    </lineage>
</organism>
<dbReference type="EMBL" id="JAQIZZ010000003">
    <property type="protein sequence ID" value="KAJ5546941.1"/>
    <property type="molecule type" value="Genomic_DNA"/>
</dbReference>
<protein>
    <submittedName>
        <fullName evidence="3">Dehydrogenase</fullName>
    </submittedName>
</protein>
<sequence length="328" mass="35644">MGGMVGFLYRQLTFAPKPLPADISLLGKTVLITGGNAGLGLEAAKEMAAHNISRIILGVRNLSKGEAAKAEILTQSPNCDVLAWELDQESFPSMQAFAERAAVELDRLDIVILCAGVKLLEFIKSKSTGHEMNVQVNHIGTALLSLLLLDPLQRTPKADPGQPTRLTVVTSEVHFWTEFEQKDAPNTLARLDEPSLFGKGMDRYNTSKLLNVLWLRELSSRVGPELIVNGVNPGLCASTLHRSDTTPGIKSFNRIFAWTSVQGGHNLVDAAVQHSEAQGAYLSEQGIKNPSPFVISAQGKQAQTKLWNETVALLQEQLPGVNLLKNHV</sequence>
<dbReference type="Pfam" id="PF00106">
    <property type="entry name" value="adh_short"/>
    <property type="match status" value="1"/>
</dbReference>
<dbReference type="PRINTS" id="PR00081">
    <property type="entry name" value="GDHRDH"/>
</dbReference>
<dbReference type="PANTHER" id="PTHR43157:SF31">
    <property type="entry name" value="PHOSPHATIDYLINOSITOL-GLYCAN BIOSYNTHESIS CLASS F PROTEIN"/>
    <property type="match status" value="1"/>
</dbReference>
<evidence type="ECO:0000256" key="1">
    <source>
        <dbReference type="ARBA" id="ARBA00006484"/>
    </source>
</evidence>
<keyword evidence="2" id="KW-0560">Oxidoreductase</keyword>
<evidence type="ECO:0000313" key="3">
    <source>
        <dbReference type="EMBL" id="KAJ5546941.1"/>
    </source>
</evidence>
<dbReference type="GO" id="GO:0016491">
    <property type="term" value="F:oxidoreductase activity"/>
    <property type="evidence" value="ECO:0007669"/>
    <property type="project" value="UniProtKB-KW"/>
</dbReference>
<name>A0AAD6D2V5_9EURO</name>
<dbReference type="AlphaFoldDB" id="A0AAD6D2V5"/>
<dbReference type="InterPro" id="IPR036291">
    <property type="entry name" value="NAD(P)-bd_dom_sf"/>
</dbReference>
<evidence type="ECO:0000256" key="2">
    <source>
        <dbReference type="ARBA" id="ARBA00023002"/>
    </source>
</evidence>
<dbReference type="PANTHER" id="PTHR43157">
    <property type="entry name" value="PHOSPHATIDYLINOSITOL-GLYCAN BIOSYNTHESIS CLASS F PROTEIN-RELATED"/>
    <property type="match status" value="1"/>
</dbReference>